<organism evidence="1">
    <name type="scientific">Acerihabitans sp. KWT182</name>
    <dbReference type="NCBI Taxonomy" id="3157919"/>
    <lineage>
        <taxon>Bacteria</taxon>
        <taxon>Pseudomonadati</taxon>
        <taxon>Pseudomonadota</taxon>
        <taxon>Gammaproteobacteria</taxon>
        <taxon>Enterobacterales</taxon>
        <taxon>Pectobacteriaceae</taxon>
        <taxon>Acerihabitans</taxon>
    </lineage>
</organism>
<dbReference type="GO" id="GO:0106300">
    <property type="term" value="P:protein-DNA covalent cross-linking repair"/>
    <property type="evidence" value="ECO:0007669"/>
    <property type="project" value="InterPro"/>
</dbReference>
<name>A0AAU7QFH3_9GAMM</name>
<dbReference type="SUPFAM" id="SSF143081">
    <property type="entry name" value="BB1717-like"/>
    <property type="match status" value="1"/>
</dbReference>
<dbReference type="Gene3D" id="3.90.1680.10">
    <property type="entry name" value="SOS response associated peptidase-like"/>
    <property type="match status" value="1"/>
</dbReference>
<gene>
    <name evidence="1" type="ORF">ABK905_07420</name>
</gene>
<dbReference type="GO" id="GO:0003697">
    <property type="term" value="F:single-stranded DNA binding"/>
    <property type="evidence" value="ECO:0007669"/>
    <property type="project" value="InterPro"/>
</dbReference>
<dbReference type="InterPro" id="IPR036590">
    <property type="entry name" value="SRAP-like"/>
</dbReference>
<dbReference type="Pfam" id="PF02586">
    <property type="entry name" value="SRAP"/>
    <property type="match status" value="1"/>
</dbReference>
<accession>A0AAU7QFH3</accession>
<reference evidence="1" key="1">
    <citation type="submission" date="2024-06" db="EMBL/GenBank/DDBJ databases">
        <authorList>
            <person name="Coelho C."/>
            <person name="Bento M."/>
            <person name="Garcia E."/>
            <person name="Camelo A."/>
            <person name="Brandao I."/>
            <person name="Espirito Santo C."/>
            <person name="Trovao J."/>
            <person name="Verissimo A."/>
            <person name="Costa J."/>
            <person name="Tiago I."/>
        </authorList>
    </citation>
    <scope>NUCLEOTIDE SEQUENCE</scope>
    <source>
        <strain evidence="1">KWT182</strain>
    </source>
</reference>
<sequence>MYFAAISRFHSDALGVPDDDGFVIVTAASDKGLVDIHDRRPLVMTRLASVEWMAPETTPERVAELAHDCLRSADEFAFHAVDKAVGNIHNDTEFLIDNYHNPLI</sequence>
<evidence type="ECO:0000313" key="1">
    <source>
        <dbReference type="EMBL" id="XBS71835.1"/>
    </source>
</evidence>
<protein>
    <submittedName>
        <fullName evidence="1">SOS response-associated peptidase family protein</fullName>
    </submittedName>
</protein>
<dbReference type="EMBL" id="CP157947">
    <property type="protein sequence ID" value="XBS71835.1"/>
    <property type="molecule type" value="Genomic_DNA"/>
</dbReference>
<dbReference type="InterPro" id="IPR003738">
    <property type="entry name" value="SRAP"/>
</dbReference>
<proteinExistence type="predicted"/>
<dbReference type="AlphaFoldDB" id="A0AAU7QFH3"/>